<accession>A0A411HNV9</accession>
<feature type="binding site" description="covalent" evidence="8">
    <location>
        <position position="42"/>
    </location>
    <ligand>
        <name>heme c</name>
        <dbReference type="ChEBI" id="CHEBI:61717"/>
        <label>1</label>
    </ligand>
</feature>
<feature type="domain" description="Cytochrome c" evidence="11">
    <location>
        <begin position="117"/>
        <end position="210"/>
    </location>
</feature>
<reference evidence="12 13" key="1">
    <citation type="submission" date="2019-01" db="EMBL/GenBank/DDBJ databases">
        <title>Pseudolysobacter antarctica gen. nov., sp. nov., isolated from Fildes Peninsula, Antarctica.</title>
        <authorList>
            <person name="Wei Z."/>
            <person name="Peng F."/>
        </authorList>
    </citation>
    <scope>NUCLEOTIDE SEQUENCE [LARGE SCALE GENOMIC DNA]</scope>
    <source>
        <strain evidence="12 13">AQ6-296</strain>
    </source>
</reference>
<evidence type="ECO:0000256" key="1">
    <source>
        <dbReference type="ARBA" id="ARBA00004418"/>
    </source>
</evidence>
<feature type="binding site" description="covalent" evidence="8">
    <location>
        <position position="141"/>
    </location>
    <ligand>
        <name>heme c</name>
        <dbReference type="ChEBI" id="CHEBI:61717"/>
        <label>2</label>
    </ligand>
</feature>
<keyword evidence="6" id="KW-0249">Electron transport</keyword>
<feature type="signal peptide" evidence="10">
    <location>
        <begin position="1"/>
        <end position="20"/>
    </location>
</feature>
<gene>
    <name evidence="12" type="ORF">ELE36_18380</name>
</gene>
<evidence type="ECO:0000313" key="12">
    <source>
        <dbReference type="EMBL" id="QBB72171.1"/>
    </source>
</evidence>
<dbReference type="Pfam" id="PF00034">
    <property type="entry name" value="Cytochrom_C"/>
    <property type="match status" value="2"/>
</dbReference>
<dbReference type="Proteomes" id="UP000291562">
    <property type="component" value="Chromosome"/>
</dbReference>
<evidence type="ECO:0000256" key="4">
    <source>
        <dbReference type="ARBA" id="ARBA00022723"/>
    </source>
</evidence>
<keyword evidence="7 9" id="KW-0408">Iron</keyword>
<protein>
    <submittedName>
        <fullName evidence="12">Cytochrome c4</fullName>
    </submittedName>
</protein>
<dbReference type="GO" id="GO:0020037">
    <property type="term" value="F:heme binding"/>
    <property type="evidence" value="ECO:0007669"/>
    <property type="project" value="InterPro"/>
</dbReference>
<dbReference type="EMBL" id="CP035704">
    <property type="protein sequence ID" value="QBB72171.1"/>
    <property type="molecule type" value="Genomic_DNA"/>
</dbReference>
<evidence type="ECO:0000256" key="3">
    <source>
        <dbReference type="ARBA" id="ARBA00022617"/>
    </source>
</evidence>
<dbReference type="GO" id="GO:0009055">
    <property type="term" value="F:electron transfer activity"/>
    <property type="evidence" value="ECO:0007669"/>
    <property type="project" value="InterPro"/>
</dbReference>
<evidence type="ECO:0000256" key="2">
    <source>
        <dbReference type="ARBA" id="ARBA00022448"/>
    </source>
</evidence>
<keyword evidence="3 8" id="KW-0349">Heme</keyword>
<dbReference type="GO" id="GO:0042597">
    <property type="term" value="C:periplasmic space"/>
    <property type="evidence" value="ECO:0007669"/>
    <property type="project" value="UniProtKB-SubCell"/>
</dbReference>
<feature type="binding site" description="covalent" evidence="8">
    <location>
        <position position="45"/>
    </location>
    <ligand>
        <name>heme c</name>
        <dbReference type="ChEBI" id="CHEBI:61717"/>
        <label>1</label>
    </ligand>
</feature>
<feature type="binding site" description="covalent" evidence="8">
    <location>
        <position position="138"/>
    </location>
    <ligand>
        <name>heme c</name>
        <dbReference type="ChEBI" id="CHEBI:61717"/>
        <label>2</label>
    </ligand>
</feature>
<feature type="binding site" description="axial binding residue" evidence="9">
    <location>
        <position position="85"/>
    </location>
    <ligand>
        <name>heme c</name>
        <dbReference type="ChEBI" id="CHEBI:61717"/>
        <label>1</label>
    </ligand>
    <ligandPart>
        <name>Fe</name>
        <dbReference type="ChEBI" id="CHEBI:18248"/>
    </ligandPart>
</feature>
<name>A0A411HNV9_9GAMM</name>
<evidence type="ECO:0000256" key="6">
    <source>
        <dbReference type="ARBA" id="ARBA00022982"/>
    </source>
</evidence>
<comment type="PTM">
    <text evidence="8">Binds 2 heme c groups covalently per subunit.</text>
</comment>
<dbReference type="InterPro" id="IPR008168">
    <property type="entry name" value="Cyt_C_IC"/>
</dbReference>
<keyword evidence="13" id="KW-1185">Reference proteome</keyword>
<dbReference type="KEGG" id="xbc:ELE36_18380"/>
<evidence type="ECO:0000259" key="11">
    <source>
        <dbReference type="PROSITE" id="PS51007"/>
    </source>
</evidence>
<organism evidence="12 13">
    <name type="scientific">Pseudolysobacter antarcticus</name>
    <dbReference type="NCBI Taxonomy" id="2511995"/>
    <lineage>
        <taxon>Bacteria</taxon>
        <taxon>Pseudomonadati</taxon>
        <taxon>Pseudomonadota</taxon>
        <taxon>Gammaproteobacteria</taxon>
        <taxon>Lysobacterales</taxon>
        <taxon>Rhodanobacteraceae</taxon>
        <taxon>Pseudolysobacter</taxon>
    </lineage>
</organism>
<dbReference type="OrthoDB" id="9773456at2"/>
<feature type="binding site" description="axial binding residue" evidence="9">
    <location>
        <position position="142"/>
    </location>
    <ligand>
        <name>heme c</name>
        <dbReference type="ChEBI" id="CHEBI:61717"/>
        <label>2</label>
    </ligand>
    <ligandPart>
        <name>Fe</name>
        <dbReference type="ChEBI" id="CHEBI:18248"/>
    </ligandPart>
</feature>
<dbReference type="InterPro" id="IPR009056">
    <property type="entry name" value="Cyt_c-like_dom"/>
</dbReference>
<feature type="chain" id="PRO_5019476855" evidence="10">
    <location>
        <begin position="21"/>
        <end position="224"/>
    </location>
</feature>
<dbReference type="RefSeq" id="WP_129835882.1">
    <property type="nucleotide sequence ID" value="NZ_CP035704.1"/>
</dbReference>
<feature type="binding site" description="axial binding residue" evidence="9">
    <location>
        <position position="46"/>
    </location>
    <ligand>
        <name>heme c</name>
        <dbReference type="ChEBI" id="CHEBI:61717"/>
        <label>1</label>
    </ligand>
    <ligandPart>
        <name>Fe</name>
        <dbReference type="ChEBI" id="CHEBI:18248"/>
    </ligandPart>
</feature>
<dbReference type="SUPFAM" id="SSF46626">
    <property type="entry name" value="Cytochrome c"/>
    <property type="match status" value="2"/>
</dbReference>
<evidence type="ECO:0000256" key="5">
    <source>
        <dbReference type="ARBA" id="ARBA00022764"/>
    </source>
</evidence>
<evidence type="ECO:0000256" key="7">
    <source>
        <dbReference type="ARBA" id="ARBA00023004"/>
    </source>
</evidence>
<dbReference type="PANTHER" id="PTHR33751">
    <property type="entry name" value="CBB3-TYPE CYTOCHROME C OXIDASE SUBUNIT FIXP"/>
    <property type="match status" value="1"/>
</dbReference>
<keyword evidence="4 9" id="KW-0479">Metal-binding</keyword>
<dbReference type="PROSITE" id="PS51007">
    <property type="entry name" value="CYTC"/>
    <property type="match status" value="2"/>
</dbReference>
<sequence length="224" mass="23442">MSFRRVFALALVFAVGAVQAEEAAKTVIVGDAKAGETKSATCGACHGLDGNSASAQYPKLAGQHEQYIARQITLIKTMKREAPVMMGFAATLSDQDMHDLGAYFASKSSTPGVADDKMKVRGQALYRGGDKDAGAPACMACHGPDGRGNPAAGYPQLAGQYADYISAKLKDWHDGKSWGDDEHAKIMPAIAMRLSADDIAALSSYIEGLHNAGSASAETGKSAR</sequence>
<proteinExistence type="predicted"/>
<dbReference type="InterPro" id="IPR036909">
    <property type="entry name" value="Cyt_c-like_dom_sf"/>
</dbReference>
<evidence type="ECO:0000256" key="9">
    <source>
        <dbReference type="PIRSR" id="PIRSR000005-2"/>
    </source>
</evidence>
<keyword evidence="5" id="KW-0574">Periplasm</keyword>
<keyword evidence="2" id="KW-0813">Transport</keyword>
<evidence type="ECO:0000256" key="10">
    <source>
        <dbReference type="SAM" id="SignalP"/>
    </source>
</evidence>
<dbReference type="InterPro" id="IPR024167">
    <property type="entry name" value="Cytochrome_c4-like"/>
</dbReference>
<dbReference type="PIRSF" id="PIRSF000005">
    <property type="entry name" value="Cytochrome_c4"/>
    <property type="match status" value="1"/>
</dbReference>
<dbReference type="PANTHER" id="PTHR33751:SF9">
    <property type="entry name" value="CYTOCHROME C4"/>
    <property type="match status" value="1"/>
</dbReference>
<feature type="binding site" description="axial binding residue" evidence="9">
    <location>
        <position position="187"/>
    </location>
    <ligand>
        <name>heme c</name>
        <dbReference type="ChEBI" id="CHEBI:61717"/>
        <label>2</label>
    </ligand>
    <ligandPart>
        <name>Fe</name>
        <dbReference type="ChEBI" id="CHEBI:18248"/>
    </ligandPart>
</feature>
<feature type="domain" description="Cytochrome c" evidence="11">
    <location>
        <begin position="30"/>
        <end position="108"/>
    </location>
</feature>
<comment type="subcellular location">
    <subcellularLocation>
        <location evidence="1">Periplasm</location>
    </subcellularLocation>
</comment>
<dbReference type="PRINTS" id="PR00605">
    <property type="entry name" value="CYTCHROMECIC"/>
</dbReference>
<dbReference type="InterPro" id="IPR050597">
    <property type="entry name" value="Cytochrome_c_Oxidase_Subunit"/>
</dbReference>
<dbReference type="Gene3D" id="1.10.760.10">
    <property type="entry name" value="Cytochrome c-like domain"/>
    <property type="match status" value="2"/>
</dbReference>
<evidence type="ECO:0000256" key="8">
    <source>
        <dbReference type="PIRSR" id="PIRSR000005-1"/>
    </source>
</evidence>
<dbReference type="AlphaFoldDB" id="A0A411HNV9"/>
<keyword evidence="10" id="KW-0732">Signal</keyword>
<evidence type="ECO:0000313" key="13">
    <source>
        <dbReference type="Proteomes" id="UP000291562"/>
    </source>
</evidence>
<dbReference type="GO" id="GO:0005506">
    <property type="term" value="F:iron ion binding"/>
    <property type="evidence" value="ECO:0007669"/>
    <property type="project" value="InterPro"/>
</dbReference>